<organism evidence="3 4">
    <name type="scientific">Acaulospora morrowiae</name>
    <dbReference type="NCBI Taxonomy" id="94023"/>
    <lineage>
        <taxon>Eukaryota</taxon>
        <taxon>Fungi</taxon>
        <taxon>Fungi incertae sedis</taxon>
        <taxon>Mucoromycota</taxon>
        <taxon>Glomeromycotina</taxon>
        <taxon>Glomeromycetes</taxon>
        <taxon>Diversisporales</taxon>
        <taxon>Acaulosporaceae</taxon>
        <taxon>Acaulospora</taxon>
    </lineage>
</organism>
<dbReference type="AlphaFoldDB" id="A0A9N9C8S5"/>
<keyword evidence="1" id="KW-0547">Nucleotide-binding</keyword>
<evidence type="ECO:0000313" key="3">
    <source>
        <dbReference type="EMBL" id="CAG8592287.1"/>
    </source>
</evidence>
<dbReference type="GO" id="GO:0005524">
    <property type="term" value="F:ATP binding"/>
    <property type="evidence" value="ECO:0007669"/>
    <property type="project" value="UniProtKB-KW"/>
</dbReference>
<dbReference type="Proteomes" id="UP000789342">
    <property type="component" value="Unassembled WGS sequence"/>
</dbReference>
<comment type="caution">
    <text evidence="3">The sequence shown here is derived from an EMBL/GenBank/DDBJ whole genome shotgun (WGS) entry which is preliminary data.</text>
</comment>
<gene>
    <name evidence="3" type="ORF">AMORRO_LOCUS7401</name>
</gene>
<keyword evidence="4" id="KW-1185">Reference proteome</keyword>
<keyword evidence="2" id="KW-0067">ATP-binding</keyword>
<sequence length="513" mass="57925">MLDKTDIRVVVAVDFGTTYSGFAYSNNSNPEIITNNEWPGKIGQYKTNTVLQYNGSGKHVEAWGYPALAKPPSASINKDSKPVELFKLHLGDIPEEEKPPLPEGLTYKEAISDYLHELVPAEYNDQAKRIMRECAFTAKLIDKKNSSNLRIITEPEAAAIYCMKYFKNEVANIIRKKFLICDIGGGTVDLTVRKLIGGDRLSELTECTGDYCGGSYVDQEFIKYVGRKVGETAISKFKASHYGQLQNLVQEFCRNVKLTFTGVLNDYKNIEIDLEEICPALKQYVEGIKRTQMEKDEWIIELDFESVKSMFDPIIGKIIRLIRAQLNESGSLPAMFLVGGFSESKYLQSRLKEEFSKAFRHISVPPQPITAVLRGAVEYGLNIQIVKNRVLKYTYGVKSSYNARVFNSFCRMATRGTKVGIDQTYTHTFTPTNPNDIRIKFDIYYTKEYDGEYTTDEGMNLLGTFTIDCPDPHLGLKRPIDFSLCFGEAEIVATAVNRTNGTSYDCALELYFT</sequence>
<dbReference type="GO" id="GO:0140662">
    <property type="term" value="F:ATP-dependent protein folding chaperone"/>
    <property type="evidence" value="ECO:0007669"/>
    <property type="project" value="InterPro"/>
</dbReference>
<dbReference type="PANTHER" id="PTHR14187:SF5">
    <property type="entry name" value="HEAT SHOCK 70 KDA PROTEIN 12A"/>
    <property type="match status" value="1"/>
</dbReference>
<evidence type="ECO:0000256" key="1">
    <source>
        <dbReference type="ARBA" id="ARBA00022741"/>
    </source>
</evidence>
<dbReference type="SUPFAM" id="SSF53067">
    <property type="entry name" value="Actin-like ATPase domain"/>
    <property type="match status" value="2"/>
</dbReference>
<dbReference type="Gene3D" id="3.90.640.10">
    <property type="entry name" value="Actin, Chain A, domain 4"/>
    <property type="match status" value="1"/>
</dbReference>
<evidence type="ECO:0000256" key="2">
    <source>
        <dbReference type="ARBA" id="ARBA00022840"/>
    </source>
</evidence>
<dbReference type="PANTHER" id="PTHR14187">
    <property type="entry name" value="ALPHA KINASE/ELONGATION FACTOR 2 KINASE"/>
    <property type="match status" value="1"/>
</dbReference>
<dbReference type="Pfam" id="PF00012">
    <property type="entry name" value="HSP70"/>
    <property type="match status" value="1"/>
</dbReference>
<dbReference type="EMBL" id="CAJVPV010005530">
    <property type="protein sequence ID" value="CAG8592287.1"/>
    <property type="molecule type" value="Genomic_DNA"/>
</dbReference>
<dbReference type="InterPro" id="IPR043129">
    <property type="entry name" value="ATPase_NBD"/>
</dbReference>
<dbReference type="Gene3D" id="3.30.420.40">
    <property type="match status" value="3"/>
</dbReference>
<evidence type="ECO:0000313" key="4">
    <source>
        <dbReference type="Proteomes" id="UP000789342"/>
    </source>
</evidence>
<accession>A0A9N9C8S5</accession>
<dbReference type="OrthoDB" id="2963168at2759"/>
<dbReference type="CDD" id="cd10229">
    <property type="entry name" value="ASKHA_NBD_HSP70_HSPA12"/>
    <property type="match status" value="1"/>
</dbReference>
<reference evidence="3" key="1">
    <citation type="submission" date="2021-06" db="EMBL/GenBank/DDBJ databases">
        <authorList>
            <person name="Kallberg Y."/>
            <person name="Tangrot J."/>
            <person name="Rosling A."/>
        </authorList>
    </citation>
    <scope>NUCLEOTIDE SEQUENCE</scope>
    <source>
        <strain evidence="3">CL551</strain>
    </source>
</reference>
<protein>
    <submittedName>
        <fullName evidence="3">15175_t:CDS:1</fullName>
    </submittedName>
</protein>
<proteinExistence type="predicted"/>
<dbReference type="InterPro" id="IPR013126">
    <property type="entry name" value="Hsp_70_fam"/>
</dbReference>
<name>A0A9N9C8S5_9GLOM</name>